<keyword evidence="3" id="KW-0012">Acyltransferase</keyword>
<dbReference type="GO" id="GO:0003852">
    <property type="term" value="F:2-isopropylmalate synthase activity"/>
    <property type="evidence" value="ECO:0007669"/>
    <property type="project" value="UniProtKB-EC"/>
</dbReference>
<accession>A0A7Z7QYA4</accession>
<evidence type="ECO:0000256" key="1">
    <source>
        <dbReference type="ARBA" id="ARBA00023211"/>
    </source>
</evidence>
<evidence type="ECO:0000313" key="3">
    <source>
        <dbReference type="EMBL" id="SUN30858.1"/>
    </source>
</evidence>
<dbReference type="PANTHER" id="PTHR10277:SF9">
    <property type="entry name" value="2-ISOPROPYLMALATE SYNTHASE 1, CHLOROPLASTIC-RELATED"/>
    <property type="match status" value="1"/>
</dbReference>
<comment type="caution">
    <text evidence="3">The sequence shown here is derived from an EMBL/GenBank/DDBJ whole genome shotgun (WGS) entry which is preliminary data.</text>
</comment>
<dbReference type="SUPFAM" id="SSF51569">
    <property type="entry name" value="Aldolase"/>
    <property type="match status" value="1"/>
</dbReference>
<dbReference type="EMBL" id="UHEF01000003">
    <property type="protein sequence ID" value="SUN30858.1"/>
    <property type="molecule type" value="Genomic_DNA"/>
</dbReference>
<organism evidence="3">
    <name type="scientific">Staphylococcus schleiferi</name>
    <dbReference type="NCBI Taxonomy" id="1295"/>
    <lineage>
        <taxon>Bacteria</taxon>
        <taxon>Bacillati</taxon>
        <taxon>Bacillota</taxon>
        <taxon>Bacilli</taxon>
        <taxon>Bacillales</taxon>
        <taxon>Staphylococcaceae</taxon>
        <taxon>Staphylococcus</taxon>
    </lineage>
</organism>
<feature type="domain" description="Pyruvate carboxyltransferase" evidence="2">
    <location>
        <begin position="2"/>
        <end position="187"/>
    </location>
</feature>
<name>A0A7Z7QYA4_STASC</name>
<keyword evidence="1" id="KW-0464">Manganese</keyword>
<protein>
    <submittedName>
        <fullName evidence="3">HMGL-like protein</fullName>
        <ecNumber evidence="3">2.3.3.13</ecNumber>
    </submittedName>
</protein>
<dbReference type="Pfam" id="PF00682">
    <property type="entry name" value="HMGL-like"/>
    <property type="match status" value="1"/>
</dbReference>
<dbReference type="InterPro" id="IPR013785">
    <property type="entry name" value="Aldolase_TIM"/>
</dbReference>
<dbReference type="InterPro" id="IPR000891">
    <property type="entry name" value="PYR_CT"/>
</dbReference>
<dbReference type="InterPro" id="IPR050073">
    <property type="entry name" value="2-IPM_HCS-like"/>
</dbReference>
<dbReference type="Gene3D" id="3.20.20.70">
    <property type="entry name" value="Aldolase class I"/>
    <property type="match status" value="1"/>
</dbReference>
<proteinExistence type="predicted"/>
<keyword evidence="3" id="KW-0808">Transferase</keyword>
<evidence type="ECO:0000259" key="2">
    <source>
        <dbReference type="Pfam" id="PF00682"/>
    </source>
</evidence>
<dbReference type="GO" id="GO:0009098">
    <property type="term" value="P:L-leucine biosynthetic process"/>
    <property type="evidence" value="ECO:0007669"/>
    <property type="project" value="TreeGrafter"/>
</dbReference>
<reference evidence="3" key="1">
    <citation type="submission" date="2018-06" db="EMBL/GenBank/DDBJ databases">
        <authorList>
            <consortium name="Pathogen Informatics"/>
            <person name="Doyle S."/>
        </authorList>
    </citation>
    <scope>NUCLEOTIDE SEQUENCE [LARGE SCALE GENOMIC DNA]</scope>
    <source>
        <strain evidence="3">NCTC12218</strain>
    </source>
</reference>
<dbReference type="AlphaFoldDB" id="A0A7Z7QYA4"/>
<dbReference type="PANTHER" id="PTHR10277">
    <property type="entry name" value="HOMOCITRATE SYNTHASE-RELATED"/>
    <property type="match status" value="1"/>
</dbReference>
<gene>
    <name evidence="3" type="primary">leuA_3</name>
    <name evidence="3" type="ORF">NCTC12218_03466</name>
</gene>
<sequence length="196" mass="23002">MIRIQDNTIRDGMQQSNVRKSLIIKKEVLKQINKLNINSVEVGMCTTIEDEFNIHQFRDILSPEKELVVLTRLNEKEIKKIVKLKIHNLVVKILLPISDLHIKEKLNFSNKYYIQKIKDCLDILKKDKKGVDICFEDATRTSREKLKEYMEIISKYQVRTVTFADTVGCSTPLEYGDIFNYFVKKYSNIIFFCSLS</sequence>
<dbReference type="EC" id="2.3.3.13" evidence="3"/>